<dbReference type="EMBL" id="KN125130">
    <property type="protein sequence ID" value="KFO19253.1"/>
    <property type="molecule type" value="Genomic_DNA"/>
</dbReference>
<reference evidence="1 2" key="1">
    <citation type="submission" date="2013-11" db="EMBL/GenBank/DDBJ databases">
        <title>The Damaraland mole rat (Fukomys damarensis) genome and evolution of African mole rats.</title>
        <authorList>
            <person name="Gladyshev V.N."/>
            <person name="Fang X."/>
        </authorList>
    </citation>
    <scope>NUCLEOTIDE SEQUENCE [LARGE SCALE GENOMIC DNA]</scope>
    <source>
        <tissue evidence="1">Liver</tissue>
    </source>
</reference>
<keyword evidence="2" id="KW-1185">Reference proteome</keyword>
<protein>
    <submittedName>
        <fullName evidence="1">Uncharacterized protein</fullName>
    </submittedName>
</protein>
<name>A0A091CNX9_FUKDA</name>
<gene>
    <name evidence="1" type="ORF">H920_19356</name>
</gene>
<sequence length="115" mass="12943">MDTDAEGWKALGVTRKKQRHECEITETEPRNLVAAYEFVWVEQDGLRRESYDLRLPFEHRLLVLNADSLAFSTGLGSDSLASSGALGLSRTDPSVFHHGFLSLLIWTCTGHCHRL</sequence>
<proteinExistence type="predicted"/>
<evidence type="ECO:0000313" key="1">
    <source>
        <dbReference type="EMBL" id="KFO19253.1"/>
    </source>
</evidence>
<accession>A0A091CNX9</accession>
<organism evidence="1 2">
    <name type="scientific">Fukomys damarensis</name>
    <name type="common">Damaraland mole rat</name>
    <name type="synonym">Cryptomys damarensis</name>
    <dbReference type="NCBI Taxonomy" id="885580"/>
    <lineage>
        <taxon>Eukaryota</taxon>
        <taxon>Metazoa</taxon>
        <taxon>Chordata</taxon>
        <taxon>Craniata</taxon>
        <taxon>Vertebrata</taxon>
        <taxon>Euteleostomi</taxon>
        <taxon>Mammalia</taxon>
        <taxon>Eutheria</taxon>
        <taxon>Euarchontoglires</taxon>
        <taxon>Glires</taxon>
        <taxon>Rodentia</taxon>
        <taxon>Hystricomorpha</taxon>
        <taxon>Bathyergidae</taxon>
        <taxon>Fukomys</taxon>
    </lineage>
</organism>
<dbReference type="Proteomes" id="UP000028990">
    <property type="component" value="Unassembled WGS sequence"/>
</dbReference>
<dbReference type="AlphaFoldDB" id="A0A091CNX9"/>
<evidence type="ECO:0000313" key="2">
    <source>
        <dbReference type="Proteomes" id="UP000028990"/>
    </source>
</evidence>